<dbReference type="Pfam" id="PF00746">
    <property type="entry name" value="Gram_pos_anchor"/>
    <property type="match status" value="1"/>
</dbReference>
<keyword evidence="4" id="KW-0677">Repeat</keyword>
<evidence type="ECO:0000256" key="5">
    <source>
        <dbReference type="ARBA" id="ARBA00023088"/>
    </source>
</evidence>
<evidence type="ECO:0000259" key="7">
    <source>
        <dbReference type="Pfam" id="PF00746"/>
    </source>
</evidence>
<keyword evidence="1" id="KW-0134">Cell wall</keyword>
<feature type="domain" description="MucBP" evidence="8">
    <location>
        <begin position="206"/>
        <end position="268"/>
    </location>
</feature>
<gene>
    <name evidence="9" type="ORF">CBF30_05975</name>
</gene>
<accession>A0A430ALK7</accession>
<evidence type="ECO:0000256" key="4">
    <source>
        <dbReference type="ARBA" id="ARBA00022737"/>
    </source>
</evidence>
<evidence type="ECO:0000259" key="8">
    <source>
        <dbReference type="Pfam" id="PF06458"/>
    </source>
</evidence>
<dbReference type="InterPro" id="IPR019931">
    <property type="entry name" value="LPXTG_anchor"/>
</dbReference>
<feature type="transmembrane region" description="Helical" evidence="6">
    <location>
        <begin position="138"/>
        <end position="159"/>
    </location>
</feature>
<evidence type="ECO:0000256" key="1">
    <source>
        <dbReference type="ARBA" id="ARBA00022512"/>
    </source>
</evidence>
<proteinExistence type="predicted"/>
<dbReference type="Proteomes" id="UP000288669">
    <property type="component" value="Unassembled WGS sequence"/>
</dbReference>
<feature type="domain" description="MucBP" evidence="8">
    <location>
        <begin position="275"/>
        <end position="336"/>
    </location>
</feature>
<dbReference type="OrthoDB" id="2243933at2"/>
<keyword evidence="6" id="KW-1133">Transmembrane helix</keyword>
<feature type="domain" description="Gram-positive cocci surface proteins LPxTG" evidence="7">
    <location>
        <begin position="96"/>
        <end position="135"/>
    </location>
</feature>
<protein>
    <recommendedName>
        <fullName evidence="11">Gram-positive cocci surface proteins LPxTG domain-containing protein</fullName>
    </recommendedName>
</protein>
<keyword evidence="6" id="KW-0812">Transmembrane</keyword>
<comment type="caution">
    <text evidence="9">The sequence shown here is derived from an EMBL/GenBank/DDBJ whole genome shotgun (WGS) entry which is preliminary data.</text>
</comment>
<evidence type="ECO:0008006" key="11">
    <source>
        <dbReference type="Google" id="ProtNLM"/>
    </source>
</evidence>
<dbReference type="Gene3D" id="3.10.20.320">
    <property type="entry name" value="Putative peptidoglycan bound protein (lpxtg motif)"/>
    <property type="match status" value="2"/>
</dbReference>
<sequence>MKKKFLVLWVLSIIGSLSFFGINVHAEESSSKVVTQHVMYDDLSSAEKNVVIQGQPNIKILHDQEKIKLVYKQGIGEPKIPDSNNKEKLSVNYPTTSNSQGSLPKTGENDHTIYWIMGISLTVLTISLFIWKRKSLKTMLVLFIFATGFSYSTIANAAANSLPKETVQTLAKNGTVYSPIVTVDNYEYVGYIYTYSDNEVNKQTGNVTVKYQDADGKSLADDVTLTGAVGDAYSTEQKTIEGYAFKEVQGNPMGTYKKEDQIITFIYEKVMQTGNVTVKYQDADGKSLADDVTLTGAVGDAYSTEQKTFEGYAFKEVQGNPMGTYKKEDQTIVYVYNLIEKDGSVQFILNDQIDDKEIIVWKNGNSTLFPILYYVWDQNDLNSKVTDLTLNGKVGTSVEIPSSYRNLFDPQNSDLTDADGDPLYKGTPVYAVYKDASGELQLAPDYYHFYARLDNYDNKPSLYLDETQVINFYINVLVEP</sequence>
<keyword evidence="5" id="KW-0572">Peptidoglycan-anchor</keyword>
<evidence type="ECO:0000256" key="2">
    <source>
        <dbReference type="ARBA" id="ARBA00022525"/>
    </source>
</evidence>
<reference evidence="9 10" key="1">
    <citation type="submission" date="2017-05" db="EMBL/GenBank/DDBJ databases">
        <title>Vagococcus spp. assemblies.</title>
        <authorList>
            <person name="Gulvik C.A."/>
        </authorList>
    </citation>
    <scope>NUCLEOTIDE SEQUENCE [LARGE SCALE GENOMIC DNA]</scope>
    <source>
        <strain evidence="9 10">DSM 24756</strain>
    </source>
</reference>
<dbReference type="Pfam" id="PF06458">
    <property type="entry name" value="MucBP"/>
    <property type="match status" value="2"/>
</dbReference>
<feature type="transmembrane region" description="Helical" evidence="6">
    <location>
        <begin position="112"/>
        <end position="131"/>
    </location>
</feature>
<evidence type="ECO:0000256" key="6">
    <source>
        <dbReference type="SAM" id="Phobius"/>
    </source>
</evidence>
<evidence type="ECO:0000256" key="3">
    <source>
        <dbReference type="ARBA" id="ARBA00022729"/>
    </source>
</evidence>
<name>A0A430ALK7_9ENTE</name>
<dbReference type="NCBIfam" id="TIGR01167">
    <property type="entry name" value="LPXTG_anchor"/>
    <property type="match status" value="1"/>
</dbReference>
<dbReference type="InterPro" id="IPR009459">
    <property type="entry name" value="MucBP_dom"/>
</dbReference>
<dbReference type="RefSeq" id="WP_126823686.1">
    <property type="nucleotide sequence ID" value="NZ_JBHLWU010000001.1"/>
</dbReference>
<evidence type="ECO:0000313" key="10">
    <source>
        <dbReference type="Proteomes" id="UP000288669"/>
    </source>
</evidence>
<keyword evidence="3" id="KW-0732">Signal</keyword>
<organism evidence="9 10">
    <name type="scientific">Vagococcus entomophilus</name>
    <dbReference type="NCBI Taxonomy" id="1160095"/>
    <lineage>
        <taxon>Bacteria</taxon>
        <taxon>Bacillati</taxon>
        <taxon>Bacillota</taxon>
        <taxon>Bacilli</taxon>
        <taxon>Lactobacillales</taxon>
        <taxon>Enterococcaceae</taxon>
        <taxon>Vagococcus</taxon>
    </lineage>
</organism>
<evidence type="ECO:0000313" key="9">
    <source>
        <dbReference type="EMBL" id="RSU08767.1"/>
    </source>
</evidence>
<dbReference type="AlphaFoldDB" id="A0A430ALK7"/>
<keyword evidence="10" id="KW-1185">Reference proteome</keyword>
<dbReference type="EMBL" id="NGJZ01000001">
    <property type="protein sequence ID" value="RSU08767.1"/>
    <property type="molecule type" value="Genomic_DNA"/>
</dbReference>
<keyword evidence="2" id="KW-0964">Secreted</keyword>
<keyword evidence="6" id="KW-0472">Membrane</keyword>